<dbReference type="AlphaFoldDB" id="A0A671SMA4"/>
<dbReference type="Pfam" id="PF04089">
    <property type="entry name" value="BRICHOS"/>
    <property type="match status" value="1"/>
</dbReference>
<dbReference type="PROSITE" id="PS50869">
    <property type="entry name" value="BRICHOS"/>
    <property type="match status" value="1"/>
</dbReference>
<dbReference type="Gene3D" id="3.30.390.150">
    <property type="match status" value="1"/>
</dbReference>
<keyword evidence="11" id="KW-1185">Reference proteome</keyword>
<evidence type="ECO:0000256" key="8">
    <source>
        <dbReference type="SAM" id="Phobius"/>
    </source>
</evidence>
<evidence type="ECO:0000256" key="7">
    <source>
        <dbReference type="ARBA" id="ARBA00023180"/>
    </source>
</evidence>
<comment type="similarity">
    <text evidence="2">Belongs to the chondromodulin-1 family.</text>
</comment>
<dbReference type="InterPro" id="IPR007084">
    <property type="entry name" value="BRICHOS_dom"/>
</dbReference>
<keyword evidence="5 8" id="KW-0472">Membrane</keyword>
<comment type="subcellular location">
    <subcellularLocation>
        <location evidence="1">Membrane</location>
        <topology evidence="1">Single-pass membrane protein</topology>
    </subcellularLocation>
</comment>
<evidence type="ECO:0000256" key="2">
    <source>
        <dbReference type="ARBA" id="ARBA00009898"/>
    </source>
</evidence>
<dbReference type="PANTHER" id="PTHR14064:SF3">
    <property type="entry name" value="TENOMODULIN"/>
    <property type="match status" value="1"/>
</dbReference>
<dbReference type="Ensembl" id="ENSSANT00000103102.1">
    <property type="protein sequence ID" value="ENSSANP00000097070.1"/>
    <property type="gene ID" value="ENSSANG00000047826.1"/>
</dbReference>
<evidence type="ECO:0000256" key="5">
    <source>
        <dbReference type="ARBA" id="ARBA00023136"/>
    </source>
</evidence>
<dbReference type="GO" id="GO:0016020">
    <property type="term" value="C:membrane"/>
    <property type="evidence" value="ECO:0007669"/>
    <property type="project" value="UniProtKB-SubCell"/>
</dbReference>
<gene>
    <name evidence="10" type="primary">LOC107688706</name>
</gene>
<dbReference type="Proteomes" id="UP000472260">
    <property type="component" value="Unassembled WGS sequence"/>
</dbReference>
<evidence type="ECO:0000256" key="1">
    <source>
        <dbReference type="ARBA" id="ARBA00004167"/>
    </source>
</evidence>
<feature type="transmembrane region" description="Helical" evidence="8">
    <location>
        <begin position="86"/>
        <end position="112"/>
    </location>
</feature>
<evidence type="ECO:0000259" key="9">
    <source>
        <dbReference type="PROSITE" id="PS50869"/>
    </source>
</evidence>
<keyword evidence="7" id="KW-0325">Glycoprotein</keyword>
<dbReference type="InterPro" id="IPR043405">
    <property type="entry name" value="Chondromodulin/Tenomodulin"/>
</dbReference>
<keyword evidence="6" id="KW-1015">Disulfide bond</keyword>
<feature type="domain" description="BRICHOS" evidence="9">
    <location>
        <begin position="151"/>
        <end position="245"/>
    </location>
</feature>
<reference evidence="10" key="1">
    <citation type="submission" date="2025-08" db="UniProtKB">
        <authorList>
            <consortium name="Ensembl"/>
        </authorList>
    </citation>
    <scope>IDENTIFICATION</scope>
</reference>
<keyword evidence="3 8" id="KW-0812">Transmembrane</keyword>
<evidence type="ECO:0000256" key="6">
    <source>
        <dbReference type="ARBA" id="ARBA00023157"/>
    </source>
</evidence>
<reference evidence="10" key="2">
    <citation type="submission" date="2025-09" db="UniProtKB">
        <authorList>
            <consortium name="Ensembl"/>
        </authorList>
    </citation>
    <scope>IDENTIFICATION</scope>
</reference>
<dbReference type="SMART" id="SM01039">
    <property type="entry name" value="BRICHOS"/>
    <property type="match status" value="1"/>
</dbReference>
<evidence type="ECO:0000313" key="10">
    <source>
        <dbReference type="Ensembl" id="ENSSANP00000097070.1"/>
    </source>
</evidence>
<evidence type="ECO:0000313" key="11">
    <source>
        <dbReference type="Proteomes" id="UP000472260"/>
    </source>
</evidence>
<proteinExistence type="inferred from homology"/>
<keyword evidence="4 8" id="KW-1133">Transmembrane helix</keyword>
<dbReference type="GO" id="GO:0016525">
    <property type="term" value="P:negative regulation of angiogenesis"/>
    <property type="evidence" value="ECO:0007669"/>
    <property type="project" value="TreeGrafter"/>
</dbReference>
<evidence type="ECO:0000256" key="3">
    <source>
        <dbReference type="ARBA" id="ARBA00022692"/>
    </source>
</evidence>
<evidence type="ECO:0000256" key="4">
    <source>
        <dbReference type="ARBA" id="ARBA00022989"/>
    </source>
</evidence>
<organism evidence="10 11">
    <name type="scientific">Sinocyclocheilus anshuiensis</name>
    <dbReference type="NCBI Taxonomy" id="1608454"/>
    <lineage>
        <taxon>Eukaryota</taxon>
        <taxon>Metazoa</taxon>
        <taxon>Chordata</taxon>
        <taxon>Craniata</taxon>
        <taxon>Vertebrata</taxon>
        <taxon>Euteleostomi</taxon>
        <taxon>Actinopterygii</taxon>
        <taxon>Neopterygii</taxon>
        <taxon>Teleostei</taxon>
        <taxon>Ostariophysi</taxon>
        <taxon>Cypriniformes</taxon>
        <taxon>Cyprinidae</taxon>
        <taxon>Cyprininae</taxon>
        <taxon>Sinocyclocheilus</taxon>
    </lineage>
</organism>
<dbReference type="GO" id="GO:0001937">
    <property type="term" value="P:negative regulation of endothelial cell proliferation"/>
    <property type="evidence" value="ECO:0007669"/>
    <property type="project" value="TreeGrafter"/>
</dbReference>
<protein>
    <submittedName>
        <fullName evidence="10">Tenomodulin-like</fullName>
    </submittedName>
</protein>
<sequence length="356" mass="41392">MDNSDSRSLCYVVTIIESDRQWSSHDPSPARCCSRVQDGGEVNFTILYDPSLPTCEIMEHGKPCGKLSASWVELGKEKERKARYRAYQCAAIILSVVFLILALCIFSLRYIWSPSPGKVYDHQYKAILDGLETESMMEIYPAQRIEICRMGKGTNEVLEVHDFKNGITGIRFAKHQRCYIRAQTKELPKLDSKTIDIEVSETGEVDMQMMDSQIWIPAEDPISNKTFLLNSKIWEICQDLPIHWIHPSPLRDAEFHDVEDVEETPELEARGPRQTRDVMDQLPVNDYREIGLELDNSLDEQGYCCQHCRRGYRYCRRYYEPLGGFWPYPYYYQGGRVICQIVMPCNWWIARMLGRI</sequence>
<dbReference type="PANTHER" id="PTHR14064">
    <property type="entry name" value="CHONDROMODULIN-RELATED"/>
    <property type="match status" value="1"/>
</dbReference>
<name>A0A671SMA4_9TELE</name>
<accession>A0A671SMA4</accession>